<evidence type="ECO:0000313" key="3">
    <source>
        <dbReference type="EMBL" id="RHW41655.1"/>
    </source>
</evidence>
<feature type="coiled-coil region" evidence="1">
    <location>
        <begin position="75"/>
        <end position="102"/>
    </location>
</feature>
<gene>
    <name evidence="3" type="ORF">D1B31_08030</name>
</gene>
<dbReference type="Proteomes" id="UP000284416">
    <property type="component" value="Unassembled WGS sequence"/>
</dbReference>
<protein>
    <submittedName>
        <fullName evidence="3">Uncharacterized protein</fullName>
    </submittedName>
</protein>
<dbReference type="AlphaFoldDB" id="A0A417YWC4"/>
<comment type="caution">
    <text evidence="3">The sequence shown here is derived from an EMBL/GenBank/DDBJ whole genome shotgun (WGS) entry which is preliminary data.</text>
</comment>
<dbReference type="RefSeq" id="WP_118920237.1">
    <property type="nucleotide sequence ID" value="NZ_QWEG01000004.1"/>
</dbReference>
<feature type="region of interest" description="Disordered" evidence="2">
    <location>
        <begin position="149"/>
        <end position="172"/>
    </location>
</feature>
<reference evidence="3 4" key="1">
    <citation type="journal article" date="2017" name="Int. J. Syst. Evol. Microbiol.">
        <title>Bacillus notoginsengisoli sp. nov., a novel bacterium isolated from the rhizosphere of Panax notoginseng.</title>
        <authorList>
            <person name="Zhang M.Y."/>
            <person name="Cheng J."/>
            <person name="Cai Y."/>
            <person name="Zhang T.Y."/>
            <person name="Wu Y.Y."/>
            <person name="Manikprabhu D."/>
            <person name="Li W.J."/>
            <person name="Zhang Y.X."/>
        </authorList>
    </citation>
    <scope>NUCLEOTIDE SEQUENCE [LARGE SCALE GENOMIC DNA]</scope>
    <source>
        <strain evidence="3 4">JCM 30743</strain>
    </source>
</reference>
<dbReference type="EMBL" id="QWEG01000004">
    <property type="protein sequence ID" value="RHW41655.1"/>
    <property type="molecule type" value="Genomic_DNA"/>
</dbReference>
<dbReference type="OrthoDB" id="2872086at2"/>
<sequence length="172" mass="19908">MSKKHAMPNMYEVLRKAGFQLENQLNQSIHDHWNREEVAEAAAIFTNAHARLINKLHRYHEVLSTQLNTPTKKDVANVAKLVLQTEEKVDQLNDQMIRLTEKLEKQLPRNPRSASSFQKVHDTRAKRKEALRKLSKDLFDAGLIDRGESPVTDKVGTGHTSQVKNHRWRNEK</sequence>
<organism evidence="3 4">
    <name type="scientific">Neobacillus notoginsengisoli</name>
    <dbReference type="NCBI Taxonomy" id="1578198"/>
    <lineage>
        <taxon>Bacteria</taxon>
        <taxon>Bacillati</taxon>
        <taxon>Bacillota</taxon>
        <taxon>Bacilli</taxon>
        <taxon>Bacillales</taxon>
        <taxon>Bacillaceae</taxon>
        <taxon>Neobacillus</taxon>
    </lineage>
</organism>
<proteinExistence type="predicted"/>
<evidence type="ECO:0000256" key="1">
    <source>
        <dbReference type="SAM" id="Coils"/>
    </source>
</evidence>
<evidence type="ECO:0000256" key="2">
    <source>
        <dbReference type="SAM" id="MobiDB-lite"/>
    </source>
</evidence>
<evidence type="ECO:0000313" key="4">
    <source>
        <dbReference type="Proteomes" id="UP000284416"/>
    </source>
</evidence>
<keyword evidence="4" id="KW-1185">Reference proteome</keyword>
<keyword evidence="1" id="KW-0175">Coiled coil</keyword>
<accession>A0A417YWC4</accession>
<name>A0A417YWC4_9BACI</name>